<evidence type="ECO:0000313" key="1">
    <source>
        <dbReference type="EMBL" id="PTE13990.1"/>
    </source>
</evidence>
<keyword evidence="2" id="KW-1185">Reference proteome</keyword>
<reference evidence="1 2" key="1">
    <citation type="submission" date="2018-03" db="EMBL/GenBank/DDBJ databases">
        <title>Rhodobacter blasticus.</title>
        <authorList>
            <person name="Meyer T.E."/>
            <person name="Miller S."/>
            <person name="Lodha T."/>
            <person name="Gandham S."/>
            <person name="Chintalapati S."/>
            <person name="Chintalapati V.R."/>
        </authorList>
    </citation>
    <scope>NUCLEOTIDE SEQUENCE [LARGE SCALE GENOMIC DNA]</scope>
    <source>
        <strain evidence="1 2">DSM 2131</strain>
    </source>
</reference>
<sequence>MTVPPTADRAACPPRPFERLVERGGLAFDLLAGSTGAFSGALVIAFASIGHDPARAPSPELVGTATAGGRSALFVTDARRSWGQTADFAEGVQRAVALVRQRQEIRQILTLGSSMGGHMALRAASFLPVDVAMAFGPQSMLDPASPRWQPWAAHAAPISPPPPTAGWTLLFHGMQDDLDQALGFPPAPGVDHVLFADQSHSGLMPHLKARGALAGLVEAALAGDRRRLLRIAASAGGRLRHRMADQLPR</sequence>
<organism evidence="1 2">
    <name type="scientific">Fuscovulum blasticum DSM 2131</name>
    <dbReference type="NCBI Taxonomy" id="1188250"/>
    <lineage>
        <taxon>Bacteria</taxon>
        <taxon>Pseudomonadati</taxon>
        <taxon>Pseudomonadota</taxon>
        <taxon>Alphaproteobacteria</taxon>
        <taxon>Rhodobacterales</taxon>
        <taxon>Paracoccaceae</taxon>
        <taxon>Pseudogemmobacter</taxon>
    </lineage>
</organism>
<evidence type="ECO:0008006" key="3">
    <source>
        <dbReference type="Google" id="ProtNLM"/>
    </source>
</evidence>
<comment type="caution">
    <text evidence="1">The sequence shown here is derived from an EMBL/GenBank/DDBJ whole genome shotgun (WGS) entry which is preliminary data.</text>
</comment>
<accession>A0A2T4J7U6</accession>
<protein>
    <recommendedName>
        <fullName evidence="3">Alpha/beta hydrolase</fullName>
    </recommendedName>
</protein>
<proteinExistence type="predicted"/>
<evidence type="ECO:0000313" key="2">
    <source>
        <dbReference type="Proteomes" id="UP000241362"/>
    </source>
</evidence>
<dbReference type="Proteomes" id="UP000241362">
    <property type="component" value="Unassembled WGS sequence"/>
</dbReference>
<dbReference type="RefSeq" id="WP_107673734.1">
    <property type="nucleotide sequence ID" value="NZ_PZKE01000010.1"/>
</dbReference>
<dbReference type="InterPro" id="IPR029058">
    <property type="entry name" value="AB_hydrolase_fold"/>
</dbReference>
<name>A0A2T4J7U6_FUSBL</name>
<gene>
    <name evidence="1" type="ORF">C5F44_11790</name>
</gene>
<dbReference type="SUPFAM" id="SSF53474">
    <property type="entry name" value="alpha/beta-Hydrolases"/>
    <property type="match status" value="1"/>
</dbReference>
<dbReference type="AlphaFoldDB" id="A0A2T4J7U6"/>
<dbReference type="Gene3D" id="3.40.50.1820">
    <property type="entry name" value="alpha/beta hydrolase"/>
    <property type="match status" value="1"/>
</dbReference>
<dbReference type="EMBL" id="PZKE01000010">
    <property type="protein sequence ID" value="PTE13990.1"/>
    <property type="molecule type" value="Genomic_DNA"/>
</dbReference>